<dbReference type="Pfam" id="PF01529">
    <property type="entry name" value="DHHC"/>
    <property type="match status" value="1"/>
</dbReference>
<dbReference type="GO" id="GO:0016020">
    <property type="term" value="C:membrane"/>
    <property type="evidence" value="ECO:0007669"/>
    <property type="project" value="UniProtKB-SubCell"/>
</dbReference>
<evidence type="ECO:0000256" key="10">
    <source>
        <dbReference type="RuleBase" id="RU079119"/>
    </source>
</evidence>
<evidence type="ECO:0000256" key="6">
    <source>
        <dbReference type="ARBA" id="ARBA00023139"/>
    </source>
</evidence>
<dbReference type="EMBL" id="ML014341">
    <property type="protein sequence ID" value="RKO98929.1"/>
    <property type="molecule type" value="Genomic_DNA"/>
</dbReference>
<keyword evidence="8 10" id="KW-0012">Acyltransferase</keyword>
<keyword evidence="6" id="KW-0564">Palmitate</keyword>
<keyword evidence="5 10" id="KW-0472">Membrane</keyword>
<evidence type="ECO:0000256" key="5">
    <source>
        <dbReference type="ARBA" id="ARBA00023136"/>
    </source>
</evidence>
<organism evidence="13 14">
    <name type="scientific">Caulochytrium protostelioides</name>
    <dbReference type="NCBI Taxonomy" id="1555241"/>
    <lineage>
        <taxon>Eukaryota</taxon>
        <taxon>Fungi</taxon>
        <taxon>Fungi incertae sedis</taxon>
        <taxon>Chytridiomycota</taxon>
        <taxon>Chytridiomycota incertae sedis</taxon>
        <taxon>Chytridiomycetes</taxon>
        <taxon>Caulochytriales</taxon>
        <taxon>Caulochytriaceae</taxon>
        <taxon>Caulochytrium</taxon>
    </lineage>
</organism>
<evidence type="ECO:0000256" key="3">
    <source>
        <dbReference type="ARBA" id="ARBA00022692"/>
    </source>
</evidence>
<evidence type="ECO:0000259" key="12">
    <source>
        <dbReference type="Pfam" id="PF01529"/>
    </source>
</evidence>
<dbReference type="InterPro" id="IPR039859">
    <property type="entry name" value="PFA4/ZDH16/20/ERF2-like"/>
</dbReference>
<keyword evidence="7" id="KW-0449">Lipoprotein</keyword>
<dbReference type="Proteomes" id="UP000274922">
    <property type="component" value="Unassembled WGS sequence"/>
</dbReference>
<comment type="catalytic activity">
    <reaction evidence="9 10">
        <text>L-cysteinyl-[protein] + hexadecanoyl-CoA = S-hexadecanoyl-L-cysteinyl-[protein] + CoA</text>
        <dbReference type="Rhea" id="RHEA:36683"/>
        <dbReference type="Rhea" id="RHEA-COMP:10131"/>
        <dbReference type="Rhea" id="RHEA-COMP:11032"/>
        <dbReference type="ChEBI" id="CHEBI:29950"/>
        <dbReference type="ChEBI" id="CHEBI:57287"/>
        <dbReference type="ChEBI" id="CHEBI:57379"/>
        <dbReference type="ChEBI" id="CHEBI:74151"/>
        <dbReference type="EC" id="2.3.1.225"/>
    </reaction>
</comment>
<dbReference type="GO" id="GO:0006612">
    <property type="term" value="P:protein targeting to membrane"/>
    <property type="evidence" value="ECO:0007669"/>
    <property type="project" value="TreeGrafter"/>
</dbReference>
<feature type="transmembrane region" description="Helical" evidence="10">
    <location>
        <begin position="70"/>
        <end position="92"/>
    </location>
</feature>
<evidence type="ECO:0000256" key="8">
    <source>
        <dbReference type="ARBA" id="ARBA00023315"/>
    </source>
</evidence>
<dbReference type="STRING" id="1555241.A0A4P9WZE2"/>
<feature type="region of interest" description="Disordered" evidence="11">
    <location>
        <begin position="145"/>
        <end position="164"/>
    </location>
</feature>
<evidence type="ECO:0000256" key="4">
    <source>
        <dbReference type="ARBA" id="ARBA00022989"/>
    </source>
</evidence>
<keyword evidence="2 10" id="KW-0808">Transferase</keyword>
<feature type="domain" description="Palmitoyltransferase DHHC" evidence="12">
    <location>
        <begin position="20"/>
        <end position="147"/>
    </location>
</feature>
<evidence type="ECO:0000313" key="14">
    <source>
        <dbReference type="Proteomes" id="UP000274922"/>
    </source>
</evidence>
<accession>A0A4P9WZE2</accession>
<evidence type="ECO:0000256" key="1">
    <source>
        <dbReference type="ARBA" id="ARBA00004141"/>
    </source>
</evidence>
<feature type="transmembrane region" description="Helical" evidence="10">
    <location>
        <begin position="112"/>
        <end position="137"/>
    </location>
</feature>
<evidence type="ECO:0000256" key="7">
    <source>
        <dbReference type="ARBA" id="ARBA00023288"/>
    </source>
</evidence>
<comment type="subcellular location">
    <subcellularLocation>
        <location evidence="1">Membrane</location>
        <topology evidence="1">Multi-pass membrane protein</topology>
    </subcellularLocation>
</comment>
<dbReference type="EC" id="2.3.1.225" evidence="10"/>
<keyword evidence="14" id="KW-1185">Reference proteome</keyword>
<gene>
    <name evidence="13" type="ORF">CXG81DRAFT_15265</name>
</gene>
<sequence>MANPLPTGTTTLTNAAGASIELKYCGTCHLWRPPRSTHCRVCNRCVLLQDHHCAWTANCIGERNWPMFMAFLWSASLLGAWILAFGVAQLVVEARDRRWSAAAIIGFYPATMAALVMVAVFAPSVFCLATFTIYLSSHNRTTRENMRRRLGRRRGAPPPPHPYDLGSGWRNLLAALTRSPARYGAFVGQPIPRPGPIVV</sequence>
<dbReference type="GO" id="GO:0005794">
    <property type="term" value="C:Golgi apparatus"/>
    <property type="evidence" value="ECO:0007669"/>
    <property type="project" value="TreeGrafter"/>
</dbReference>
<reference evidence="14" key="1">
    <citation type="journal article" date="2018" name="Nat. Microbiol.">
        <title>Leveraging single-cell genomics to expand the fungal tree of life.</title>
        <authorList>
            <person name="Ahrendt S.R."/>
            <person name="Quandt C.A."/>
            <person name="Ciobanu D."/>
            <person name="Clum A."/>
            <person name="Salamov A."/>
            <person name="Andreopoulos B."/>
            <person name="Cheng J.F."/>
            <person name="Woyke T."/>
            <person name="Pelin A."/>
            <person name="Henrissat B."/>
            <person name="Reynolds N.K."/>
            <person name="Benny G.L."/>
            <person name="Smith M.E."/>
            <person name="James T.Y."/>
            <person name="Grigoriev I.V."/>
        </authorList>
    </citation>
    <scope>NUCLEOTIDE SEQUENCE [LARGE SCALE GENOMIC DNA]</scope>
    <source>
        <strain evidence="14">ATCC 52028</strain>
    </source>
</reference>
<dbReference type="PANTHER" id="PTHR22883">
    <property type="entry name" value="ZINC FINGER DHHC DOMAIN CONTAINING PROTEIN"/>
    <property type="match status" value="1"/>
</dbReference>
<evidence type="ECO:0000256" key="2">
    <source>
        <dbReference type="ARBA" id="ARBA00022679"/>
    </source>
</evidence>
<dbReference type="OrthoDB" id="9909019at2759"/>
<dbReference type="PROSITE" id="PS50216">
    <property type="entry name" value="DHHC"/>
    <property type="match status" value="1"/>
</dbReference>
<dbReference type="InterPro" id="IPR001594">
    <property type="entry name" value="Palmitoyltrfase_DHHC"/>
</dbReference>
<comment type="similarity">
    <text evidence="10">Belongs to the DHHC palmitoyltransferase family.</text>
</comment>
<evidence type="ECO:0000256" key="9">
    <source>
        <dbReference type="ARBA" id="ARBA00048048"/>
    </source>
</evidence>
<evidence type="ECO:0000313" key="13">
    <source>
        <dbReference type="EMBL" id="RKO98929.1"/>
    </source>
</evidence>
<name>A0A4P9WZE2_9FUNG</name>
<proteinExistence type="inferred from homology"/>
<dbReference type="GO" id="GO:0019706">
    <property type="term" value="F:protein-cysteine S-palmitoyltransferase activity"/>
    <property type="evidence" value="ECO:0007669"/>
    <property type="project" value="UniProtKB-EC"/>
</dbReference>
<dbReference type="AlphaFoldDB" id="A0A4P9WZE2"/>
<keyword evidence="3 10" id="KW-0812">Transmembrane</keyword>
<protein>
    <recommendedName>
        <fullName evidence="10">Palmitoyltransferase</fullName>
        <ecNumber evidence="10">2.3.1.225</ecNumber>
    </recommendedName>
</protein>
<dbReference type="GO" id="GO:0005783">
    <property type="term" value="C:endoplasmic reticulum"/>
    <property type="evidence" value="ECO:0007669"/>
    <property type="project" value="TreeGrafter"/>
</dbReference>
<comment type="domain">
    <text evidence="10">The DHHC domain is required for palmitoyltransferase activity.</text>
</comment>
<keyword evidence="4 10" id="KW-1133">Transmembrane helix</keyword>
<evidence type="ECO:0000256" key="11">
    <source>
        <dbReference type="SAM" id="MobiDB-lite"/>
    </source>
</evidence>